<dbReference type="EMBL" id="UINC01129626">
    <property type="protein sequence ID" value="SVD10141.1"/>
    <property type="molecule type" value="Genomic_DNA"/>
</dbReference>
<keyword evidence="1" id="KW-0472">Membrane</keyword>
<keyword evidence="1" id="KW-1133">Transmembrane helix</keyword>
<protein>
    <recommendedName>
        <fullName evidence="3">Band 7 domain-containing protein</fullName>
    </recommendedName>
</protein>
<name>A0A382SMJ6_9ZZZZ</name>
<evidence type="ECO:0008006" key="3">
    <source>
        <dbReference type="Google" id="ProtNLM"/>
    </source>
</evidence>
<dbReference type="AlphaFoldDB" id="A0A382SMJ6"/>
<accession>A0A382SMJ6</accession>
<proteinExistence type="predicted"/>
<organism evidence="2">
    <name type="scientific">marine metagenome</name>
    <dbReference type="NCBI Taxonomy" id="408172"/>
    <lineage>
        <taxon>unclassified sequences</taxon>
        <taxon>metagenomes</taxon>
        <taxon>ecological metagenomes</taxon>
    </lineage>
</organism>
<feature type="transmembrane region" description="Helical" evidence="1">
    <location>
        <begin position="21"/>
        <end position="40"/>
    </location>
</feature>
<reference evidence="2" key="1">
    <citation type="submission" date="2018-05" db="EMBL/GenBank/DDBJ databases">
        <authorList>
            <person name="Lanie J.A."/>
            <person name="Ng W.-L."/>
            <person name="Kazmierczak K.M."/>
            <person name="Andrzejewski T.M."/>
            <person name="Davidsen T.M."/>
            <person name="Wayne K.J."/>
            <person name="Tettelin H."/>
            <person name="Glass J.I."/>
            <person name="Rusch D."/>
            <person name="Podicherti R."/>
            <person name="Tsui H.-C.T."/>
            <person name="Winkler M.E."/>
        </authorList>
    </citation>
    <scope>NUCLEOTIDE SEQUENCE</scope>
</reference>
<sequence length="88" mass="10171">MGKRIIVGDQEFVVPDRFPKSGLAVFLLLIVMFIIWSSIYRVELEEVGVLMTLGKFDKEIKSGLHIKWPAPLQKVIKVPVKRELEMEF</sequence>
<evidence type="ECO:0000256" key="1">
    <source>
        <dbReference type="SAM" id="Phobius"/>
    </source>
</evidence>
<gene>
    <name evidence="2" type="ORF">METZ01_LOCUS362995</name>
</gene>
<evidence type="ECO:0000313" key="2">
    <source>
        <dbReference type="EMBL" id="SVD10141.1"/>
    </source>
</evidence>
<feature type="non-terminal residue" evidence="2">
    <location>
        <position position="88"/>
    </location>
</feature>
<keyword evidence="1" id="KW-0812">Transmembrane</keyword>